<protein>
    <submittedName>
        <fullName evidence="2">Uncharacterized protein</fullName>
    </submittedName>
</protein>
<evidence type="ECO:0000313" key="2">
    <source>
        <dbReference type="EMBL" id="KNE98434.1"/>
    </source>
</evidence>
<dbReference type="OrthoDB" id="10524451at2759"/>
<gene>
    <name evidence="2" type="ORF">PSTG_08348</name>
</gene>
<evidence type="ECO:0000313" key="3">
    <source>
        <dbReference type="Proteomes" id="UP000054564"/>
    </source>
</evidence>
<proteinExistence type="predicted"/>
<organism evidence="2 3">
    <name type="scientific">Puccinia striiformis f. sp. tritici PST-78</name>
    <dbReference type="NCBI Taxonomy" id="1165861"/>
    <lineage>
        <taxon>Eukaryota</taxon>
        <taxon>Fungi</taxon>
        <taxon>Dikarya</taxon>
        <taxon>Basidiomycota</taxon>
        <taxon>Pucciniomycotina</taxon>
        <taxon>Pucciniomycetes</taxon>
        <taxon>Pucciniales</taxon>
        <taxon>Pucciniaceae</taxon>
        <taxon>Puccinia</taxon>
    </lineage>
</organism>
<sequence length="139" mass="16164">MENGKEPVHNLVSEPVIQLANVVTTLIKLCKLFFTKLSTRWMNRKRFPYCTEMSSEQIQSLAQSIRNVTRDLVELVALFQTADQEMIDDRAELSQGFLDIGTSLKSRFDPPLRVILIYLLPIIPETHLGYLNQNYYKDW</sequence>
<dbReference type="AlphaFoldDB" id="A0A0L0VHG6"/>
<keyword evidence="1" id="KW-1133">Transmembrane helix</keyword>
<dbReference type="PANTHER" id="PTHR33069:SF3">
    <property type="entry name" value="DYNEIN HEAVY CHAIN TAIL DOMAIN-CONTAINING PROTEIN"/>
    <property type="match status" value="1"/>
</dbReference>
<dbReference type="Proteomes" id="UP000054564">
    <property type="component" value="Unassembled WGS sequence"/>
</dbReference>
<comment type="caution">
    <text evidence="2">The sequence shown here is derived from an EMBL/GenBank/DDBJ whole genome shotgun (WGS) entry which is preliminary data.</text>
</comment>
<keyword evidence="1" id="KW-0812">Transmembrane</keyword>
<feature type="transmembrane region" description="Helical" evidence="1">
    <location>
        <begin position="16"/>
        <end position="34"/>
    </location>
</feature>
<name>A0A0L0VHG6_9BASI</name>
<accession>A0A0L0VHG6</accession>
<dbReference type="PANTHER" id="PTHR33069">
    <property type="entry name" value="CHROMOSOME 7, WHOLE GENOME SHOTGUN SEQUENCE-RELATED"/>
    <property type="match status" value="1"/>
</dbReference>
<evidence type="ECO:0000256" key="1">
    <source>
        <dbReference type="SAM" id="Phobius"/>
    </source>
</evidence>
<keyword evidence="3" id="KW-1185">Reference proteome</keyword>
<keyword evidence="1" id="KW-0472">Membrane</keyword>
<dbReference type="EMBL" id="AJIL01000057">
    <property type="protein sequence ID" value="KNE98434.1"/>
    <property type="molecule type" value="Genomic_DNA"/>
</dbReference>
<reference evidence="3" key="1">
    <citation type="submission" date="2014-03" db="EMBL/GenBank/DDBJ databases">
        <title>The Genome Sequence of Puccinia striiformis f. sp. tritici PST-78.</title>
        <authorList>
            <consortium name="The Broad Institute Genome Sequencing Platform"/>
            <person name="Cuomo C."/>
            <person name="Hulbert S."/>
            <person name="Chen X."/>
            <person name="Walker B."/>
            <person name="Young S.K."/>
            <person name="Zeng Q."/>
            <person name="Gargeya S."/>
            <person name="Fitzgerald M."/>
            <person name="Haas B."/>
            <person name="Abouelleil A."/>
            <person name="Alvarado L."/>
            <person name="Arachchi H.M."/>
            <person name="Berlin A.M."/>
            <person name="Chapman S.B."/>
            <person name="Goldberg J."/>
            <person name="Griggs A."/>
            <person name="Gujja S."/>
            <person name="Hansen M."/>
            <person name="Howarth C."/>
            <person name="Imamovic A."/>
            <person name="Larimer J."/>
            <person name="McCowan C."/>
            <person name="Montmayeur A."/>
            <person name="Murphy C."/>
            <person name="Neiman D."/>
            <person name="Pearson M."/>
            <person name="Priest M."/>
            <person name="Roberts A."/>
            <person name="Saif S."/>
            <person name="Shea T."/>
            <person name="Sisk P."/>
            <person name="Sykes S."/>
            <person name="Wortman J."/>
            <person name="Nusbaum C."/>
            <person name="Birren B."/>
        </authorList>
    </citation>
    <scope>NUCLEOTIDE SEQUENCE [LARGE SCALE GENOMIC DNA]</scope>
    <source>
        <strain evidence="3">race PST-78</strain>
    </source>
</reference>